<sequence length="387" mass="41784">MPFLPEKLLEGFRSRAATVDATNAFPEDDYRELREAGYLGAFVPKEYGGAGLTLPEICAEQTRLARFAPATALGINMHHIIVGLGRYLVSQGVSNGELILREAAAGKLFAFGISEPGNDLVLFGSLSIATPDGNGGFTISGTKVFTSLAPAWDYLMTFGAWKNDDGVRNVFGVLKREDGGFEVKPDWDTLGMRATQSNTTVLQDAKIPADAVLGIVQPGANVEPVVYGIFSHFEILLGATYQGIGERAIEVACEHVKNRRSVMNNDVYAHDPAIRWRLAEAALHMYPVGPALRELANKVENATVGVPEEVASLADYPKLSAAKNLAAESSLRAVEESIRSCGGSSYYTKHELSRLYRDVLAGLFQPSDQESLHSAWATALLGPLPQK</sequence>
<dbReference type="EMBL" id="JAWNGC010000001">
    <property type="protein sequence ID" value="MDY5154266.1"/>
    <property type="molecule type" value="Genomic_DNA"/>
</dbReference>
<accession>A0AAW9HK24</accession>
<dbReference type="AlphaFoldDB" id="A0AAW9HK24"/>
<dbReference type="CDD" id="cd00567">
    <property type="entry name" value="ACAD"/>
    <property type="match status" value="1"/>
</dbReference>
<dbReference type="InterPro" id="IPR013786">
    <property type="entry name" value="AcylCoA_DH/ox_N"/>
</dbReference>
<evidence type="ECO:0000313" key="6">
    <source>
        <dbReference type="Proteomes" id="UP001275049"/>
    </source>
</evidence>
<dbReference type="InterPro" id="IPR037069">
    <property type="entry name" value="AcylCoA_DH/ox_N_sf"/>
</dbReference>
<dbReference type="SUPFAM" id="SSF47203">
    <property type="entry name" value="Acyl-CoA dehydrogenase C-terminal domain-like"/>
    <property type="match status" value="1"/>
</dbReference>
<dbReference type="PANTHER" id="PTHR43884:SF25">
    <property type="entry name" value="ACYL-COA DEHYDROGENASE YDBM-RELATED"/>
    <property type="match status" value="1"/>
</dbReference>
<protein>
    <submittedName>
        <fullName evidence="5">Acyl-CoA dehydrogenase family protein</fullName>
        <ecNumber evidence="5">1.-.-.-</ecNumber>
    </submittedName>
</protein>
<dbReference type="Gene3D" id="1.20.140.10">
    <property type="entry name" value="Butyryl-CoA Dehydrogenase, subunit A, domain 3"/>
    <property type="match status" value="1"/>
</dbReference>
<gene>
    <name evidence="5" type="ORF">R6G80_00785</name>
    <name evidence="4" type="ORF">R6G86_07945</name>
</gene>
<evidence type="ECO:0000259" key="3">
    <source>
        <dbReference type="Pfam" id="PF08028"/>
    </source>
</evidence>
<dbReference type="RefSeq" id="WP_022865884.1">
    <property type="nucleotide sequence ID" value="NZ_CAMYCL010000003.1"/>
</dbReference>
<keyword evidence="6" id="KW-1185">Reference proteome</keyword>
<dbReference type="GO" id="GO:0050660">
    <property type="term" value="F:flavin adenine dinucleotide binding"/>
    <property type="evidence" value="ECO:0007669"/>
    <property type="project" value="InterPro"/>
</dbReference>
<comment type="caution">
    <text evidence="5">The sequence shown here is derived from an EMBL/GenBank/DDBJ whole genome shotgun (WGS) entry which is preliminary data.</text>
</comment>
<dbReference type="Gene3D" id="1.10.540.10">
    <property type="entry name" value="Acyl-CoA dehydrogenase/oxidase, N-terminal domain"/>
    <property type="match status" value="1"/>
</dbReference>
<dbReference type="Proteomes" id="UP001281731">
    <property type="component" value="Unassembled WGS sequence"/>
</dbReference>
<dbReference type="EMBL" id="JAWNGA010000015">
    <property type="protein sequence ID" value="MDY5133670.1"/>
    <property type="molecule type" value="Genomic_DNA"/>
</dbReference>
<dbReference type="Pfam" id="PF02771">
    <property type="entry name" value="Acyl-CoA_dh_N"/>
    <property type="match status" value="1"/>
</dbReference>
<dbReference type="EC" id="1.-.-.-" evidence="5"/>
<evidence type="ECO:0000313" key="7">
    <source>
        <dbReference type="Proteomes" id="UP001281731"/>
    </source>
</evidence>
<dbReference type="GO" id="GO:0003995">
    <property type="term" value="F:acyl-CoA dehydrogenase activity"/>
    <property type="evidence" value="ECO:0007669"/>
    <property type="project" value="TreeGrafter"/>
</dbReference>
<evidence type="ECO:0000259" key="2">
    <source>
        <dbReference type="Pfam" id="PF02771"/>
    </source>
</evidence>
<evidence type="ECO:0000256" key="1">
    <source>
        <dbReference type="ARBA" id="ARBA00023002"/>
    </source>
</evidence>
<dbReference type="Proteomes" id="UP001275049">
    <property type="component" value="Unassembled WGS sequence"/>
</dbReference>
<proteinExistence type="predicted"/>
<dbReference type="InterPro" id="IPR009100">
    <property type="entry name" value="AcylCoA_DH/oxidase_NM_dom_sf"/>
</dbReference>
<name>A0AAW9HK24_9ACTO</name>
<evidence type="ECO:0000313" key="4">
    <source>
        <dbReference type="EMBL" id="MDY5133670.1"/>
    </source>
</evidence>
<keyword evidence="1 5" id="KW-0560">Oxidoreductase</keyword>
<dbReference type="PIRSF" id="PIRSF016578">
    <property type="entry name" value="HsaA"/>
    <property type="match status" value="1"/>
</dbReference>
<evidence type="ECO:0000313" key="5">
    <source>
        <dbReference type="EMBL" id="MDY5154266.1"/>
    </source>
</evidence>
<feature type="domain" description="Acyl-CoA dehydrogenase C-terminal" evidence="3">
    <location>
        <begin position="237"/>
        <end position="361"/>
    </location>
</feature>
<dbReference type="InterPro" id="IPR013107">
    <property type="entry name" value="Acyl-CoA_DH_C"/>
</dbReference>
<dbReference type="InterPro" id="IPR046373">
    <property type="entry name" value="Acyl-CoA_Oxase/DH_mid-dom_sf"/>
</dbReference>
<dbReference type="PANTHER" id="PTHR43884">
    <property type="entry name" value="ACYL-COA DEHYDROGENASE"/>
    <property type="match status" value="1"/>
</dbReference>
<reference evidence="5 6" key="1">
    <citation type="submission" date="2023-10" db="EMBL/GenBank/DDBJ databases">
        <title>Whole Genome based description of the genera Actinobaculum and Actinotignum reveals a complex phylogenetic relationship within the species included in the genus Actinotignum.</title>
        <authorList>
            <person name="Jensen C.S."/>
            <person name="Dargis R."/>
            <person name="Kemp M."/>
            <person name="Christensen J.J."/>
        </authorList>
    </citation>
    <scope>NUCLEOTIDE SEQUENCE</scope>
    <source>
        <strain evidence="5">SLA_B511</strain>
        <strain evidence="4 6">SLA_B974</strain>
    </source>
</reference>
<feature type="domain" description="Acyl-CoA dehydrogenase/oxidase N-terminal" evidence="2">
    <location>
        <begin position="14"/>
        <end position="83"/>
    </location>
</feature>
<dbReference type="SUPFAM" id="SSF56645">
    <property type="entry name" value="Acyl-CoA dehydrogenase NM domain-like"/>
    <property type="match status" value="1"/>
</dbReference>
<organism evidence="5 7">
    <name type="scientific">Actinotignum urinale</name>
    <dbReference type="NCBI Taxonomy" id="190146"/>
    <lineage>
        <taxon>Bacteria</taxon>
        <taxon>Bacillati</taxon>
        <taxon>Actinomycetota</taxon>
        <taxon>Actinomycetes</taxon>
        <taxon>Actinomycetales</taxon>
        <taxon>Actinomycetaceae</taxon>
        <taxon>Actinotignum</taxon>
    </lineage>
</organism>
<dbReference type="Gene3D" id="2.40.110.10">
    <property type="entry name" value="Butyryl-CoA Dehydrogenase, subunit A, domain 2"/>
    <property type="match status" value="1"/>
</dbReference>
<dbReference type="Pfam" id="PF08028">
    <property type="entry name" value="Acyl-CoA_dh_2"/>
    <property type="match status" value="1"/>
</dbReference>
<dbReference type="InterPro" id="IPR036250">
    <property type="entry name" value="AcylCo_DH-like_C"/>
</dbReference>